<keyword evidence="2" id="KW-1185">Reference proteome</keyword>
<dbReference type="PANTHER" id="PTHR17985:SF8">
    <property type="entry name" value="TRANSPORT AND GOLGI ORGANIZATION PROTEIN 2 HOMOLOG"/>
    <property type="match status" value="1"/>
</dbReference>
<dbReference type="Pfam" id="PF05742">
    <property type="entry name" value="TANGO2"/>
    <property type="match status" value="1"/>
</dbReference>
<dbReference type="Proteomes" id="UP000539313">
    <property type="component" value="Unassembled WGS sequence"/>
</dbReference>
<sequence>MCTAVVAFDPLSPFPVLLAGVRDEFADRPWLPPGPHWPDRPGLIGGRDLQAGGTWLAVDPGAPRVACVLNGHGRPAPPDGRISRGELPLRAAATGEIDDLDLTRVDPFHLVCAEPTVVRLCTWDGVELAERKLPPGLHMIVNTGLEGRGPRGEVHPDAAAQMAARIAHFRPLLEAAPRPEPGAGTAAEAWGAWLPLVEGGGLDRGDHRALVLSRDFGDGRLWGTSSVSLVALAQGGVRYDFTAGPGDGNAWTTVLSSIERDGA</sequence>
<dbReference type="AlphaFoldDB" id="A0A7W3N229"/>
<accession>A0A7W3N229</accession>
<gene>
    <name evidence="1" type="ORF">HNR21_004946</name>
</gene>
<dbReference type="InterPro" id="IPR008551">
    <property type="entry name" value="TANGO2"/>
</dbReference>
<dbReference type="PANTHER" id="PTHR17985">
    <property type="entry name" value="SER/THR-RICH PROTEIN T10 IN DGCR REGION"/>
    <property type="match status" value="1"/>
</dbReference>
<reference evidence="1 2" key="1">
    <citation type="submission" date="2020-08" db="EMBL/GenBank/DDBJ databases">
        <title>Sequencing the genomes of 1000 actinobacteria strains.</title>
        <authorList>
            <person name="Klenk H.-P."/>
        </authorList>
    </citation>
    <scope>NUCLEOTIDE SEQUENCE [LARGE SCALE GENOMIC DNA]</scope>
    <source>
        <strain evidence="1 2">DSM 45823</strain>
    </source>
</reference>
<dbReference type="EMBL" id="JACJII010000001">
    <property type="protein sequence ID" value="MBA9006064.1"/>
    <property type="molecule type" value="Genomic_DNA"/>
</dbReference>
<protein>
    <recommendedName>
        <fullName evidence="3">Transport and Golgi organization protein 2</fullName>
    </recommendedName>
</protein>
<organism evidence="1 2">
    <name type="scientific">Thermomonospora cellulosilytica</name>
    <dbReference type="NCBI Taxonomy" id="1411118"/>
    <lineage>
        <taxon>Bacteria</taxon>
        <taxon>Bacillati</taxon>
        <taxon>Actinomycetota</taxon>
        <taxon>Actinomycetes</taxon>
        <taxon>Streptosporangiales</taxon>
        <taxon>Thermomonosporaceae</taxon>
        <taxon>Thermomonospora</taxon>
    </lineage>
</organism>
<comment type="caution">
    <text evidence="1">The sequence shown here is derived from an EMBL/GenBank/DDBJ whole genome shotgun (WGS) entry which is preliminary data.</text>
</comment>
<evidence type="ECO:0000313" key="2">
    <source>
        <dbReference type="Proteomes" id="UP000539313"/>
    </source>
</evidence>
<evidence type="ECO:0008006" key="3">
    <source>
        <dbReference type="Google" id="ProtNLM"/>
    </source>
</evidence>
<dbReference type="RefSeq" id="WP_182707091.1">
    <property type="nucleotide sequence ID" value="NZ_JACJII010000001.1"/>
</dbReference>
<evidence type="ECO:0000313" key="1">
    <source>
        <dbReference type="EMBL" id="MBA9006064.1"/>
    </source>
</evidence>
<proteinExistence type="predicted"/>
<name>A0A7W3N229_9ACTN</name>